<dbReference type="EMBL" id="JANBUP010000666">
    <property type="protein sequence ID" value="KAJ2810598.1"/>
    <property type="molecule type" value="Genomic_DNA"/>
</dbReference>
<dbReference type="Proteomes" id="UP001140096">
    <property type="component" value="Unassembled WGS sequence"/>
</dbReference>
<organism evidence="1 2">
    <name type="scientific">Coemansia furcata</name>
    <dbReference type="NCBI Taxonomy" id="417177"/>
    <lineage>
        <taxon>Eukaryota</taxon>
        <taxon>Fungi</taxon>
        <taxon>Fungi incertae sedis</taxon>
        <taxon>Zoopagomycota</taxon>
        <taxon>Kickxellomycotina</taxon>
        <taxon>Kickxellomycetes</taxon>
        <taxon>Kickxellales</taxon>
        <taxon>Kickxellaceae</taxon>
        <taxon>Coemansia</taxon>
    </lineage>
</organism>
<protein>
    <submittedName>
        <fullName evidence="1">Uncharacterized protein</fullName>
    </submittedName>
</protein>
<reference evidence="1" key="1">
    <citation type="submission" date="2022-07" db="EMBL/GenBank/DDBJ databases">
        <title>Phylogenomic reconstructions and comparative analyses of Kickxellomycotina fungi.</title>
        <authorList>
            <person name="Reynolds N.K."/>
            <person name="Stajich J.E."/>
            <person name="Barry K."/>
            <person name="Grigoriev I.V."/>
            <person name="Crous P."/>
            <person name="Smith M.E."/>
        </authorList>
    </citation>
    <scope>NUCLEOTIDE SEQUENCE</scope>
    <source>
        <strain evidence="1">CBS 102833</strain>
    </source>
</reference>
<keyword evidence="2" id="KW-1185">Reference proteome</keyword>
<feature type="non-terminal residue" evidence="1">
    <location>
        <position position="1"/>
    </location>
</feature>
<name>A0ACC1LL86_9FUNG</name>
<gene>
    <name evidence="1" type="ORF">H4S07_002576</name>
</gene>
<accession>A0ACC1LL86</accession>
<evidence type="ECO:0000313" key="2">
    <source>
        <dbReference type="Proteomes" id="UP001140096"/>
    </source>
</evidence>
<evidence type="ECO:0000313" key="1">
    <source>
        <dbReference type="EMBL" id="KAJ2810598.1"/>
    </source>
</evidence>
<sequence length="319" mass="34234">ARTRPKAQVTTSVGSQDASNVAPPAPPTYEGSGGQAQSQPSIQGTGSVETKAPVEADTRQKPSYIADVEELQADNQYRSSGHVHRGGYVPRGGRGGYVPRGGAHTWRGARGGRGAYQGRHGSGRPVEIPESDFDFESSNSKLNKDDLAKEFAKLNVQVSDDTNNNVVAPPAVVAGPSTSAVATAAPSGSNTGAYTQKSFFDDISCEAKERLQMQEFGLSYEERRNRFQAERQQNYETFGQATSDQAQLRYNRFQSNRGRGGAGAQNGYYHNSSNPNYNSGYNNTGSNWRGGRGGRGGYQRGGYRNQQTRDLGSAAEAST</sequence>
<proteinExistence type="predicted"/>
<comment type="caution">
    <text evidence="1">The sequence shown here is derived from an EMBL/GenBank/DDBJ whole genome shotgun (WGS) entry which is preliminary data.</text>
</comment>